<reference evidence="1" key="1">
    <citation type="submission" date="2020-02" db="EMBL/GenBank/DDBJ databases">
        <authorList>
            <person name="Palmer J.M."/>
        </authorList>
    </citation>
    <scope>NUCLEOTIDE SEQUENCE</scope>
    <source>
        <strain evidence="1">EPUS1.4</strain>
        <tissue evidence="1">Thallus</tissue>
    </source>
</reference>
<gene>
    <name evidence="1" type="ORF">GJ744_005206</name>
</gene>
<evidence type="ECO:0008006" key="3">
    <source>
        <dbReference type="Google" id="ProtNLM"/>
    </source>
</evidence>
<keyword evidence="2" id="KW-1185">Reference proteome</keyword>
<comment type="caution">
    <text evidence="1">The sequence shown here is derived from an EMBL/GenBank/DDBJ whole genome shotgun (WGS) entry which is preliminary data.</text>
</comment>
<dbReference type="Gene3D" id="3.40.50.720">
    <property type="entry name" value="NAD(P)-binding Rossmann-like Domain"/>
    <property type="match status" value="1"/>
</dbReference>
<evidence type="ECO:0000313" key="1">
    <source>
        <dbReference type="EMBL" id="KAF7502745.1"/>
    </source>
</evidence>
<accession>A0A8H7ACI2</accession>
<dbReference type="Proteomes" id="UP000606974">
    <property type="component" value="Unassembled WGS sequence"/>
</dbReference>
<dbReference type="OrthoDB" id="2129491at2759"/>
<dbReference type="EMBL" id="JAACFV010000223">
    <property type="protein sequence ID" value="KAF7502745.1"/>
    <property type="molecule type" value="Genomic_DNA"/>
</dbReference>
<sequence>MAEAKLTAAERTRHRCSAVRRKPRFLVIGAGQRGTGYASAVGREGLPAIIAAVADPFQSKRISFGKKYIWKDGTPREDQDFNSWEQFLRYERG</sequence>
<protein>
    <recommendedName>
        <fullName evidence="3">Gfo/Idh/MocA-like oxidoreductase N-terminal domain-containing protein</fullName>
    </recommendedName>
</protein>
<name>A0A8H7ACI2_9EURO</name>
<dbReference type="AlphaFoldDB" id="A0A8H7ACI2"/>
<evidence type="ECO:0000313" key="2">
    <source>
        <dbReference type="Proteomes" id="UP000606974"/>
    </source>
</evidence>
<proteinExistence type="predicted"/>
<organism evidence="1 2">
    <name type="scientific">Endocarpon pusillum</name>
    <dbReference type="NCBI Taxonomy" id="364733"/>
    <lineage>
        <taxon>Eukaryota</taxon>
        <taxon>Fungi</taxon>
        <taxon>Dikarya</taxon>
        <taxon>Ascomycota</taxon>
        <taxon>Pezizomycotina</taxon>
        <taxon>Eurotiomycetes</taxon>
        <taxon>Chaetothyriomycetidae</taxon>
        <taxon>Verrucariales</taxon>
        <taxon>Verrucariaceae</taxon>
        <taxon>Endocarpon</taxon>
    </lineage>
</organism>